<dbReference type="Proteomes" id="UP000193240">
    <property type="component" value="Unassembled WGS sequence"/>
</dbReference>
<keyword evidence="3" id="KW-1185">Reference proteome</keyword>
<reference evidence="2 3" key="1">
    <citation type="journal article" date="2017" name="Genome Announc.">
        <title>Genome sequence of the saprophytic ascomycete Epicoccum nigrum ICMP 19927 strain isolated from New Zealand.</title>
        <authorList>
            <person name="Fokin M."/>
            <person name="Fleetwood D."/>
            <person name="Weir B.S."/>
            <person name="Villas-Boas S.G."/>
        </authorList>
    </citation>
    <scope>NUCLEOTIDE SEQUENCE [LARGE SCALE GENOMIC DNA]</scope>
    <source>
        <strain evidence="2 3">ICMP 19927</strain>
    </source>
</reference>
<dbReference type="EMBL" id="KZ107849">
    <property type="protein sequence ID" value="OSS47177.1"/>
    <property type="molecule type" value="Genomic_DNA"/>
</dbReference>
<gene>
    <name evidence="2" type="ORF">B5807_10075</name>
</gene>
<evidence type="ECO:0000313" key="3">
    <source>
        <dbReference type="Proteomes" id="UP000193240"/>
    </source>
</evidence>
<dbReference type="AlphaFoldDB" id="A0A1Y2LVE8"/>
<feature type="compositionally biased region" description="Basic and acidic residues" evidence="1">
    <location>
        <begin position="9"/>
        <end position="25"/>
    </location>
</feature>
<protein>
    <submittedName>
        <fullName evidence="2">Uncharacterized protein</fullName>
    </submittedName>
</protein>
<name>A0A1Y2LVE8_EPING</name>
<evidence type="ECO:0000256" key="1">
    <source>
        <dbReference type="SAM" id="MobiDB-lite"/>
    </source>
</evidence>
<feature type="region of interest" description="Disordered" evidence="1">
    <location>
        <begin position="1"/>
        <end position="48"/>
    </location>
</feature>
<organism evidence="2 3">
    <name type="scientific">Epicoccum nigrum</name>
    <name type="common">Soil fungus</name>
    <name type="synonym">Epicoccum purpurascens</name>
    <dbReference type="NCBI Taxonomy" id="105696"/>
    <lineage>
        <taxon>Eukaryota</taxon>
        <taxon>Fungi</taxon>
        <taxon>Dikarya</taxon>
        <taxon>Ascomycota</taxon>
        <taxon>Pezizomycotina</taxon>
        <taxon>Dothideomycetes</taxon>
        <taxon>Pleosporomycetidae</taxon>
        <taxon>Pleosporales</taxon>
        <taxon>Pleosporineae</taxon>
        <taxon>Didymellaceae</taxon>
        <taxon>Epicoccum</taxon>
    </lineage>
</organism>
<sequence>MASLCGGQDDTKHQPNERGDLERINSPEPVFDEEGENQSADYEDGKKDEDANLVVPVCNNPFKRCLIELKTAFIQNVHIGATLQERCQSVGLFSPYGYVQSCTKTIKLAATDTDLIDVFACVHKSVDLWDIAMACG</sequence>
<evidence type="ECO:0000313" key="2">
    <source>
        <dbReference type="EMBL" id="OSS47177.1"/>
    </source>
</evidence>
<proteinExistence type="predicted"/>
<dbReference type="InParanoid" id="A0A1Y2LVE8"/>
<accession>A0A1Y2LVE8</accession>